<proteinExistence type="predicted"/>
<gene>
    <name evidence="2" type="ORF">GCM10011583_27780</name>
</gene>
<accession>A0ABQ2E469</accession>
<keyword evidence="3" id="KW-1185">Reference proteome</keyword>
<organism evidence="2 3">
    <name type="scientific">Streptomyces camponoticapitis</name>
    <dbReference type="NCBI Taxonomy" id="1616125"/>
    <lineage>
        <taxon>Bacteria</taxon>
        <taxon>Bacillati</taxon>
        <taxon>Actinomycetota</taxon>
        <taxon>Actinomycetes</taxon>
        <taxon>Kitasatosporales</taxon>
        <taxon>Streptomycetaceae</taxon>
        <taxon>Streptomyces</taxon>
    </lineage>
</organism>
<comment type="caution">
    <text evidence="2">The sequence shown here is derived from an EMBL/GenBank/DDBJ whole genome shotgun (WGS) entry which is preliminary data.</text>
</comment>
<sequence>MGALLLVVLTALALRGRGEEPGYVDGYTFGRDKGPAGHLGGADASDRGAAESECGEHAETDGVETNADWMAGCVDGALRLPEAPPESGS</sequence>
<name>A0ABQ2E469_9ACTN</name>
<feature type="region of interest" description="Disordered" evidence="1">
    <location>
        <begin position="30"/>
        <end position="66"/>
    </location>
</feature>
<evidence type="ECO:0000256" key="1">
    <source>
        <dbReference type="SAM" id="MobiDB-lite"/>
    </source>
</evidence>
<dbReference type="Proteomes" id="UP000660265">
    <property type="component" value="Unassembled WGS sequence"/>
</dbReference>
<evidence type="ECO:0000313" key="2">
    <source>
        <dbReference type="EMBL" id="GGJ94683.1"/>
    </source>
</evidence>
<dbReference type="EMBL" id="BMMV01000007">
    <property type="protein sequence ID" value="GGJ94683.1"/>
    <property type="molecule type" value="Genomic_DNA"/>
</dbReference>
<evidence type="ECO:0000313" key="3">
    <source>
        <dbReference type="Proteomes" id="UP000660265"/>
    </source>
</evidence>
<feature type="compositionally biased region" description="Basic and acidic residues" evidence="1">
    <location>
        <begin position="44"/>
        <end position="60"/>
    </location>
</feature>
<reference evidence="3" key="1">
    <citation type="journal article" date="2019" name="Int. J. Syst. Evol. Microbiol.">
        <title>The Global Catalogue of Microorganisms (GCM) 10K type strain sequencing project: providing services to taxonomists for standard genome sequencing and annotation.</title>
        <authorList>
            <consortium name="The Broad Institute Genomics Platform"/>
            <consortium name="The Broad Institute Genome Sequencing Center for Infectious Disease"/>
            <person name="Wu L."/>
            <person name="Ma J."/>
        </authorList>
    </citation>
    <scope>NUCLEOTIDE SEQUENCE [LARGE SCALE GENOMIC DNA]</scope>
    <source>
        <strain evidence="3">CGMCC 4.7275</strain>
    </source>
</reference>
<protein>
    <submittedName>
        <fullName evidence="2">Uncharacterized protein</fullName>
    </submittedName>
</protein>